<dbReference type="OrthoDB" id="572666at2"/>
<feature type="transmembrane region" description="Helical" evidence="1">
    <location>
        <begin position="12"/>
        <end position="32"/>
    </location>
</feature>
<name>B0C0T6_ACAM1</name>
<dbReference type="EMBL" id="CP000828">
    <property type="protein sequence ID" value="ABW26060.1"/>
    <property type="molecule type" value="Genomic_DNA"/>
</dbReference>
<dbReference type="Proteomes" id="UP000000268">
    <property type="component" value="Chromosome"/>
</dbReference>
<keyword evidence="3" id="KW-1185">Reference proteome</keyword>
<dbReference type="HOGENOM" id="CLU_121966_0_0_3"/>
<evidence type="ECO:0000313" key="2">
    <source>
        <dbReference type="EMBL" id="ABW26060.1"/>
    </source>
</evidence>
<accession>B0C0T6</accession>
<evidence type="ECO:0000256" key="1">
    <source>
        <dbReference type="SAM" id="Phobius"/>
    </source>
</evidence>
<keyword evidence="1" id="KW-0472">Membrane</keyword>
<keyword evidence="1" id="KW-0812">Transmembrane</keyword>
<sequence length="156" mass="17316">MAQQEDTQLTGPGIGLTFLYYFSMTVIIVMFVGSRSAAFTFASPELRQYSTLAGLVAGIIGTVVNRNVTMAITFENRNRFQTRLNQKLAEIGFEPEELEDEITDNTADPEPEGEYLSYFRSGLAGQFAGGVYVLLSDRSATISSRAINIRRIRKLL</sequence>
<dbReference type="STRING" id="329726.AM1_1020"/>
<proteinExistence type="predicted"/>
<dbReference type="RefSeq" id="WP_012161618.1">
    <property type="nucleotide sequence ID" value="NC_009925.1"/>
</dbReference>
<feature type="transmembrane region" description="Helical" evidence="1">
    <location>
        <begin position="52"/>
        <end position="74"/>
    </location>
</feature>
<dbReference type="KEGG" id="amr:AM1_1020"/>
<organism evidence="2 3">
    <name type="scientific">Acaryochloris marina (strain MBIC 11017)</name>
    <dbReference type="NCBI Taxonomy" id="329726"/>
    <lineage>
        <taxon>Bacteria</taxon>
        <taxon>Bacillati</taxon>
        <taxon>Cyanobacteriota</taxon>
        <taxon>Cyanophyceae</taxon>
        <taxon>Acaryochloridales</taxon>
        <taxon>Acaryochloridaceae</taxon>
        <taxon>Acaryochloris</taxon>
    </lineage>
</organism>
<gene>
    <name evidence="2" type="ordered locus">AM1_1020</name>
</gene>
<dbReference type="AlphaFoldDB" id="B0C0T6"/>
<evidence type="ECO:0000313" key="3">
    <source>
        <dbReference type="Proteomes" id="UP000000268"/>
    </source>
</evidence>
<keyword evidence="1" id="KW-1133">Transmembrane helix</keyword>
<reference evidence="2 3" key="1">
    <citation type="journal article" date="2008" name="Proc. Natl. Acad. Sci. U.S.A.">
        <title>Niche adaptation and genome expansion in the chlorophyll d-producing cyanobacterium Acaryochloris marina.</title>
        <authorList>
            <person name="Swingley W.D."/>
            <person name="Chen M."/>
            <person name="Cheung P.C."/>
            <person name="Conrad A.L."/>
            <person name="Dejesa L.C."/>
            <person name="Hao J."/>
            <person name="Honchak B.M."/>
            <person name="Karbach L.E."/>
            <person name="Kurdoglu A."/>
            <person name="Lahiri S."/>
            <person name="Mastrian S.D."/>
            <person name="Miyashita H."/>
            <person name="Page L."/>
            <person name="Ramakrishna P."/>
            <person name="Satoh S."/>
            <person name="Sattley W.M."/>
            <person name="Shimada Y."/>
            <person name="Taylor H.L."/>
            <person name="Tomo T."/>
            <person name="Tsuchiya T."/>
            <person name="Wang Z.T."/>
            <person name="Raymond J."/>
            <person name="Mimuro M."/>
            <person name="Blankenship R.E."/>
            <person name="Touchman J.W."/>
        </authorList>
    </citation>
    <scope>NUCLEOTIDE SEQUENCE [LARGE SCALE GENOMIC DNA]</scope>
    <source>
        <strain evidence="3">MBIC 11017</strain>
    </source>
</reference>
<protein>
    <submittedName>
        <fullName evidence="2">Uncharacterized protein</fullName>
    </submittedName>
</protein>